<comment type="caution">
    <text evidence="2">The sequence shown here is derived from an EMBL/GenBank/DDBJ whole genome shotgun (WGS) entry which is preliminary data.</text>
</comment>
<feature type="transmembrane region" description="Helical" evidence="1">
    <location>
        <begin position="190"/>
        <end position="208"/>
    </location>
</feature>
<accession>A0ABV2R9K9</accession>
<proteinExistence type="predicted"/>
<dbReference type="RefSeq" id="WP_354087609.1">
    <property type="nucleotide sequence ID" value="NZ_JBEPTF010000001.1"/>
</dbReference>
<keyword evidence="3" id="KW-1185">Reference proteome</keyword>
<evidence type="ECO:0000313" key="3">
    <source>
        <dbReference type="Proteomes" id="UP001549313"/>
    </source>
</evidence>
<organism evidence="2 3">
    <name type="scientific">Brevundimonas faecalis</name>
    <dbReference type="NCBI Taxonomy" id="947378"/>
    <lineage>
        <taxon>Bacteria</taxon>
        <taxon>Pseudomonadati</taxon>
        <taxon>Pseudomonadota</taxon>
        <taxon>Alphaproteobacteria</taxon>
        <taxon>Caulobacterales</taxon>
        <taxon>Caulobacteraceae</taxon>
        <taxon>Brevundimonas</taxon>
    </lineage>
</organism>
<keyword evidence="1" id="KW-0472">Membrane</keyword>
<feature type="transmembrane region" description="Helical" evidence="1">
    <location>
        <begin position="12"/>
        <end position="35"/>
    </location>
</feature>
<keyword evidence="1" id="KW-1133">Transmembrane helix</keyword>
<protein>
    <submittedName>
        <fullName evidence="2">Uncharacterized membrane protein YoaK (UPF0700 family)</fullName>
    </submittedName>
</protein>
<sequence length="214" mass="21859">MNRLDLRSRTLAACLSAVAGFVDVVGFLMTGGFFVSFMSGNSTRLGIGLAGGASVAAVAGGLILSFVAGVVLGASLGRIARAQKETAILALVTVLLVLAILAHWMNLGVLAAMPLALAMGAQNAVFAENGEVSIGLTYMTGALVKLGKRLTVALWGGDKLGWLPYLLLWSGLLAGAILGALSFAHFGPNALAFAIAAMMLLTGLSVATRRNLQS</sequence>
<dbReference type="InterPro" id="IPR010699">
    <property type="entry name" value="DUF1275"/>
</dbReference>
<dbReference type="PANTHER" id="PTHR37314:SF4">
    <property type="entry name" value="UPF0700 TRANSMEMBRANE PROTEIN YOAK"/>
    <property type="match status" value="1"/>
</dbReference>
<feature type="transmembrane region" description="Helical" evidence="1">
    <location>
        <begin position="125"/>
        <end position="144"/>
    </location>
</feature>
<feature type="transmembrane region" description="Helical" evidence="1">
    <location>
        <begin position="165"/>
        <end position="184"/>
    </location>
</feature>
<feature type="transmembrane region" description="Helical" evidence="1">
    <location>
        <begin position="86"/>
        <end position="105"/>
    </location>
</feature>
<keyword evidence="1" id="KW-0812">Transmembrane</keyword>
<dbReference type="Pfam" id="PF06912">
    <property type="entry name" value="DUF1275"/>
    <property type="match status" value="1"/>
</dbReference>
<feature type="transmembrane region" description="Helical" evidence="1">
    <location>
        <begin position="47"/>
        <end position="74"/>
    </location>
</feature>
<reference evidence="2 3" key="1">
    <citation type="submission" date="2024-06" db="EMBL/GenBank/DDBJ databases">
        <title>Sorghum-associated microbial communities from plants grown in Nebraska, USA.</title>
        <authorList>
            <person name="Schachtman D."/>
        </authorList>
    </citation>
    <scope>NUCLEOTIDE SEQUENCE [LARGE SCALE GENOMIC DNA]</scope>
    <source>
        <strain evidence="2 3">2814</strain>
    </source>
</reference>
<name>A0ABV2R9K9_9CAUL</name>
<evidence type="ECO:0000313" key="2">
    <source>
        <dbReference type="EMBL" id="MET4682665.1"/>
    </source>
</evidence>
<gene>
    <name evidence="2" type="ORF">ABIE19_000574</name>
</gene>
<dbReference type="Proteomes" id="UP001549313">
    <property type="component" value="Unassembled WGS sequence"/>
</dbReference>
<dbReference type="EMBL" id="JBEPTF010000001">
    <property type="protein sequence ID" value="MET4682665.1"/>
    <property type="molecule type" value="Genomic_DNA"/>
</dbReference>
<evidence type="ECO:0000256" key="1">
    <source>
        <dbReference type="SAM" id="Phobius"/>
    </source>
</evidence>
<dbReference type="PANTHER" id="PTHR37314">
    <property type="entry name" value="SLR0142 PROTEIN"/>
    <property type="match status" value="1"/>
</dbReference>